<proteinExistence type="predicted"/>
<name>A0A9X0WD43_9GAMM</name>
<accession>A0A9X0WD43</accession>
<gene>
    <name evidence="2" type="ORF">CKO42_23170</name>
</gene>
<dbReference type="Proteomes" id="UP001138768">
    <property type="component" value="Unassembled WGS sequence"/>
</dbReference>
<dbReference type="AlphaFoldDB" id="A0A9X0WD43"/>
<keyword evidence="3" id="KW-1185">Reference proteome</keyword>
<organism evidence="2 3">
    <name type="scientific">Lamprobacter modestohalophilus</name>
    <dbReference type="NCBI Taxonomy" id="1064514"/>
    <lineage>
        <taxon>Bacteria</taxon>
        <taxon>Pseudomonadati</taxon>
        <taxon>Pseudomonadota</taxon>
        <taxon>Gammaproteobacteria</taxon>
        <taxon>Chromatiales</taxon>
        <taxon>Chromatiaceae</taxon>
        <taxon>Lamprobacter</taxon>
    </lineage>
</organism>
<reference evidence="2 3" key="1">
    <citation type="journal article" date="2020" name="Microorganisms">
        <title>Osmotic Adaptation and Compatible Solute Biosynthesis of Phototrophic Bacteria as Revealed from Genome Analyses.</title>
        <authorList>
            <person name="Imhoff J.F."/>
            <person name="Rahn T."/>
            <person name="Kunzel S."/>
            <person name="Keller A."/>
            <person name="Neulinger S.C."/>
        </authorList>
    </citation>
    <scope>NUCLEOTIDE SEQUENCE [LARGE SCALE GENOMIC DNA]</scope>
    <source>
        <strain evidence="2 3">DSM 25653</strain>
    </source>
</reference>
<sequence>MPDCDITGGIKTMGYRTITQSAALALAGSTLLAFSITASAGVLTVGQSELAEVEGSVRLRTVIAWPNEIDDTGPIGTSNGGEGQNEASINAIVGDGVDGQTGSGYDGSYSAFARIVGDDSLPELGVFAKTTSPDEDMAFSSGAYARVLQSYVFTGTQAEQFSLSYTLDGKICCDHLDYLSASVLLGKSNYNPEDPFGELTGESTLIDNADLFAAGDSSETNVLVNETAYLNFTLDPGDTIWLDVNMSATAQDELRGDARSSLIDGMHTLAGVFTAGDTTLLSAGLSSSTQATVPAPSALSLLGIGLFGLAASARRRYVRLPA</sequence>
<evidence type="ECO:0000313" key="3">
    <source>
        <dbReference type="Proteomes" id="UP001138768"/>
    </source>
</evidence>
<evidence type="ECO:0000313" key="2">
    <source>
        <dbReference type="EMBL" id="MBK1621264.1"/>
    </source>
</evidence>
<evidence type="ECO:0000259" key="1">
    <source>
        <dbReference type="Pfam" id="PF07589"/>
    </source>
</evidence>
<dbReference type="EMBL" id="NRRY01000065">
    <property type="protein sequence ID" value="MBK1621264.1"/>
    <property type="molecule type" value="Genomic_DNA"/>
</dbReference>
<comment type="caution">
    <text evidence="2">The sequence shown here is derived from an EMBL/GenBank/DDBJ whole genome shotgun (WGS) entry which is preliminary data.</text>
</comment>
<protein>
    <recommendedName>
        <fullName evidence="1">Ice-binding protein C-terminal domain-containing protein</fullName>
    </recommendedName>
</protein>
<dbReference type="NCBIfam" id="TIGR02595">
    <property type="entry name" value="PEP_CTERM"/>
    <property type="match status" value="1"/>
</dbReference>
<dbReference type="InterPro" id="IPR013424">
    <property type="entry name" value="Ice-binding_C"/>
</dbReference>
<feature type="domain" description="Ice-binding protein C-terminal" evidence="1">
    <location>
        <begin position="292"/>
        <end position="315"/>
    </location>
</feature>
<dbReference type="Pfam" id="PF07589">
    <property type="entry name" value="PEP-CTERM"/>
    <property type="match status" value="1"/>
</dbReference>